<reference evidence="2" key="1">
    <citation type="submission" date="2015-04" db="UniProtKB">
        <authorList>
            <consortium name="EnsemblPlants"/>
        </authorList>
    </citation>
    <scope>IDENTIFICATION</scope>
</reference>
<dbReference type="Proteomes" id="UP000026962">
    <property type="component" value="Chromosome 10"/>
</dbReference>
<reference evidence="2" key="2">
    <citation type="submission" date="2018-05" db="EMBL/GenBank/DDBJ databases">
        <title>OpunRS2 (Oryza punctata Reference Sequence Version 2).</title>
        <authorList>
            <person name="Zhang J."/>
            <person name="Kudrna D."/>
            <person name="Lee S."/>
            <person name="Talag J."/>
            <person name="Welchert J."/>
            <person name="Wing R.A."/>
        </authorList>
    </citation>
    <scope>NUCLEOTIDE SEQUENCE [LARGE SCALE GENOMIC DNA]</scope>
</reference>
<organism evidence="2">
    <name type="scientific">Oryza punctata</name>
    <name type="common">Red rice</name>
    <dbReference type="NCBI Taxonomy" id="4537"/>
    <lineage>
        <taxon>Eukaryota</taxon>
        <taxon>Viridiplantae</taxon>
        <taxon>Streptophyta</taxon>
        <taxon>Embryophyta</taxon>
        <taxon>Tracheophyta</taxon>
        <taxon>Spermatophyta</taxon>
        <taxon>Magnoliopsida</taxon>
        <taxon>Liliopsida</taxon>
        <taxon>Poales</taxon>
        <taxon>Poaceae</taxon>
        <taxon>BOP clade</taxon>
        <taxon>Oryzoideae</taxon>
        <taxon>Oryzeae</taxon>
        <taxon>Oryzinae</taxon>
        <taxon>Oryza</taxon>
    </lineage>
</organism>
<keyword evidence="3" id="KW-1185">Reference proteome</keyword>
<dbReference type="EnsemblPlants" id="OPUNC10G12340.1">
    <property type="protein sequence ID" value="OPUNC10G12340.1"/>
    <property type="gene ID" value="OPUNC10G12340"/>
</dbReference>
<protein>
    <submittedName>
        <fullName evidence="2">Uncharacterized protein</fullName>
    </submittedName>
</protein>
<dbReference type="Gramene" id="OPUNC10G12340.1">
    <property type="protein sequence ID" value="OPUNC10G12340.1"/>
    <property type="gene ID" value="OPUNC10G12340"/>
</dbReference>
<feature type="region of interest" description="Disordered" evidence="1">
    <location>
        <begin position="1"/>
        <end position="24"/>
    </location>
</feature>
<dbReference type="HOGENOM" id="CLU_100021_0_0_1"/>
<evidence type="ECO:0000256" key="1">
    <source>
        <dbReference type="SAM" id="MobiDB-lite"/>
    </source>
</evidence>
<accession>A0A0E0M908</accession>
<evidence type="ECO:0000313" key="2">
    <source>
        <dbReference type="EnsemblPlants" id="OPUNC10G12340.1"/>
    </source>
</evidence>
<sequence length="155" mass="16059">MDPIVSIDGVSATGPDDAAGKNASSASAVISQSFDVAVRIRTRWFHFHLLPSSYTNGTVAVSCAGGAWSPRVALEHIVLTSLSPPVVSATVRAPPTALAGDARDRLDGELRRGEERLDVSVAYESDPTSIPSGGFRTMCAVTLLGRGDSTASCTA</sequence>
<evidence type="ECO:0000313" key="3">
    <source>
        <dbReference type="Proteomes" id="UP000026962"/>
    </source>
</evidence>
<name>A0A0E0M908_ORYPU</name>
<dbReference type="AlphaFoldDB" id="A0A0E0M908"/>
<proteinExistence type="predicted"/>
<dbReference type="OMA" id="RIRTRWF"/>